<evidence type="ECO:0000256" key="2">
    <source>
        <dbReference type="ARBA" id="ARBA00004691"/>
    </source>
</evidence>
<evidence type="ECO:0000256" key="17">
    <source>
        <dbReference type="HAMAP-Rule" id="MF_02089"/>
    </source>
</evidence>
<dbReference type="HAMAP" id="MF_02089">
    <property type="entry name" value="QueH"/>
    <property type="match status" value="1"/>
</dbReference>
<evidence type="ECO:0000256" key="3">
    <source>
        <dbReference type="ARBA" id="ARBA00008207"/>
    </source>
</evidence>
<comment type="similarity">
    <text evidence="3 17">Belongs to the QueH family.</text>
</comment>
<sequence length="179" mass="21084">MTKPTLLLHTCCAPCSSAVVERLLNHYQLSLYFYNPNIHPSAEYLIRRDELLRWGRDILNIQCIIADYDSKTWFDMTRGMELEPEKGKRCTLCYQLRLEKTASVAKEQGYSFFTTTLSISPHKDSKLINTVGKTVAQKYNINFHAEDFKKNNGFQRSIEISKEYYFYRQRYCGCQFSQR</sequence>
<feature type="binding site" evidence="17">
    <location>
        <position position="11"/>
    </location>
    <ligand>
        <name>[4Fe-4S] cluster</name>
        <dbReference type="ChEBI" id="CHEBI:49883"/>
    </ligand>
</feature>
<evidence type="ECO:0000256" key="12">
    <source>
        <dbReference type="ARBA" id="ARBA00023014"/>
    </source>
</evidence>
<dbReference type="GO" id="GO:0052693">
    <property type="term" value="F:epoxyqueuosine reductase activity"/>
    <property type="evidence" value="ECO:0007669"/>
    <property type="project" value="UniProtKB-UniRule"/>
</dbReference>
<evidence type="ECO:0000256" key="10">
    <source>
        <dbReference type="ARBA" id="ARBA00023002"/>
    </source>
</evidence>
<evidence type="ECO:0000256" key="4">
    <source>
        <dbReference type="ARBA" id="ARBA00012622"/>
    </source>
</evidence>
<keyword evidence="10 17" id="KW-0560">Oxidoreductase</keyword>
<dbReference type="GO" id="GO:0051539">
    <property type="term" value="F:4 iron, 4 sulfur cluster binding"/>
    <property type="evidence" value="ECO:0007669"/>
    <property type="project" value="UniProtKB-UniRule"/>
</dbReference>
<keyword evidence="14 17" id="KW-0676">Redox-active center</keyword>
<dbReference type="AlphaFoldDB" id="A0A7W7Y3A8"/>
<evidence type="ECO:0000256" key="7">
    <source>
        <dbReference type="ARBA" id="ARBA00022694"/>
    </source>
</evidence>
<evidence type="ECO:0000313" key="18">
    <source>
        <dbReference type="EMBL" id="MBB5021027.1"/>
    </source>
</evidence>
<dbReference type="GO" id="GO:0008616">
    <property type="term" value="P:tRNA queuosine(34) biosynthetic process"/>
    <property type="evidence" value="ECO:0007669"/>
    <property type="project" value="UniProtKB-UniRule"/>
</dbReference>
<dbReference type="Proteomes" id="UP000528322">
    <property type="component" value="Unassembled WGS sequence"/>
</dbReference>
<dbReference type="EMBL" id="JACHID010000001">
    <property type="protein sequence ID" value="MBB5021027.1"/>
    <property type="molecule type" value="Genomic_DNA"/>
</dbReference>
<keyword evidence="18" id="KW-0378">Hydrolase</keyword>
<dbReference type="UniPathway" id="UPA00392"/>
<feature type="binding site" evidence="17">
    <location>
        <position position="90"/>
    </location>
    <ligand>
        <name>[4Fe-4S] cluster</name>
        <dbReference type="ChEBI" id="CHEBI:49883"/>
    </ligand>
</feature>
<proteinExistence type="inferred from homology"/>
<evidence type="ECO:0000256" key="5">
    <source>
        <dbReference type="ARBA" id="ARBA00016895"/>
    </source>
</evidence>
<keyword evidence="13 17" id="KW-1015">Disulfide bond</keyword>
<keyword evidence="11 17" id="KW-0408">Iron</keyword>
<keyword evidence="19" id="KW-1185">Reference proteome</keyword>
<dbReference type="RefSeq" id="WP_221270351.1">
    <property type="nucleotide sequence ID" value="NZ_JACHID010000001.1"/>
</dbReference>
<evidence type="ECO:0000256" key="13">
    <source>
        <dbReference type="ARBA" id="ARBA00023157"/>
    </source>
</evidence>
<keyword evidence="7 17" id="KW-0819">tRNA processing</keyword>
<evidence type="ECO:0000256" key="9">
    <source>
        <dbReference type="ARBA" id="ARBA00022785"/>
    </source>
</evidence>
<protein>
    <recommendedName>
        <fullName evidence="5 17">Epoxyqueuosine reductase QueH</fullName>
        <ecNumber evidence="4 17">1.17.99.6</ecNumber>
    </recommendedName>
    <alternativeName>
        <fullName evidence="15 17">Queuosine biosynthesis protein QueH</fullName>
    </alternativeName>
</protein>
<dbReference type="Pfam" id="PF02677">
    <property type="entry name" value="QueH"/>
    <property type="match status" value="1"/>
</dbReference>
<feature type="binding site" evidence="17">
    <location>
        <position position="12"/>
    </location>
    <ligand>
        <name>[4Fe-4S] cluster</name>
        <dbReference type="ChEBI" id="CHEBI:49883"/>
    </ligand>
</feature>
<dbReference type="PANTHER" id="PTHR36701:SF1">
    <property type="entry name" value="EPOXYQUEUOSINE REDUCTASE QUEH"/>
    <property type="match status" value="1"/>
</dbReference>
<organism evidence="18 19">
    <name type="scientific">Desulfurispira natronophila</name>
    <dbReference type="NCBI Taxonomy" id="682562"/>
    <lineage>
        <taxon>Bacteria</taxon>
        <taxon>Pseudomonadati</taxon>
        <taxon>Chrysiogenota</taxon>
        <taxon>Chrysiogenia</taxon>
        <taxon>Chrysiogenales</taxon>
        <taxon>Chrysiogenaceae</taxon>
        <taxon>Desulfurispira</taxon>
    </lineage>
</organism>
<evidence type="ECO:0000313" key="19">
    <source>
        <dbReference type="Proteomes" id="UP000528322"/>
    </source>
</evidence>
<dbReference type="EC" id="1.17.99.6" evidence="4 17"/>
<reference evidence="18 19" key="1">
    <citation type="submission" date="2020-08" db="EMBL/GenBank/DDBJ databases">
        <title>Genomic Encyclopedia of Type Strains, Phase IV (KMG-IV): sequencing the most valuable type-strain genomes for metagenomic binning, comparative biology and taxonomic classification.</title>
        <authorList>
            <person name="Goeker M."/>
        </authorList>
    </citation>
    <scope>NUCLEOTIDE SEQUENCE [LARGE SCALE GENOMIC DNA]</scope>
    <source>
        <strain evidence="18 19">DSM 22071</strain>
    </source>
</reference>
<keyword evidence="12 17" id="KW-0411">Iron-sulfur</keyword>
<dbReference type="InterPro" id="IPR003828">
    <property type="entry name" value="QueH"/>
</dbReference>
<gene>
    <name evidence="17" type="primary">queH</name>
    <name evidence="18" type="ORF">HNR37_000330</name>
</gene>
<keyword evidence="9 17" id="KW-0671">Queuosine biosynthesis</keyword>
<feature type="binding site" evidence="17">
    <location>
        <position position="93"/>
    </location>
    <ligand>
        <name>[4Fe-4S] cluster</name>
        <dbReference type="ChEBI" id="CHEBI:49883"/>
    </ligand>
</feature>
<evidence type="ECO:0000256" key="11">
    <source>
        <dbReference type="ARBA" id="ARBA00023004"/>
    </source>
</evidence>
<evidence type="ECO:0000256" key="15">
    <source>
        <dbReference type="ARBA" id="ARBA00031446"/>
    </source>
</evidence>
<comment type="function">
    <text evidence="1 17">Catalyzes the conversion of epoxyqueuosine (oQ) to queuosine (Q), which is a hypermodified base found in the wobble positions of tRNA(Asp), tRNA(Asn), tRNA(His) and tRNA(Tyr).</text>
</comment>
<comment type="caution">
    <text evidence="18">The sequence shown here is derived from an EMBL/GenBank/DDBJ whole genome shotgun (WGS) entry which is preliminary data.</text>
</comment>
<comment type="catalytic activity">
    <reaction evidence="16 17">
        <text>epoxyqueuosine(34) in tRNA + AH2 = queuosine(34) in tRNA + A + H2O</text>
        <dbReference type="Rhea" id="RHEA:32159"/>
        <dbReference type="Rhea" id="RHEA-COMP:18571"/>
        <dbReference type="Rhea" id="RHEA-COMP:18582"/>
        <dbReference type="ChEBI" id="CHEBI:13193"/>
        <dbReference type="ChEBI" id="CHEBI:15377"/>
        <dbReference type="ChEBI" id="CHEBI:17499"/>
        <dbReference type="ChEBI" id="CHEBI:194431"/>
        <dbReference type="ChEBI" id="CHEBI:194443"/>
        <dbReference type="EC" id="1.17.99.6"/>
    </reaction>
</comment>
<evidence type="ECO:0000256" key="14">
    <source>
        <dbReference type="ARBA" id="ARBA00023284"/>
    </source>
</evidence>
<dbReference type="GO" id="GO:0016787">
    <property type="term" value="F:hydrolase activity"/>
    <property type="evidence" value="ECO:0007669"/>
    <property type="project" value="UniProtKB-KW"/>
</dbReference>
<evidence type="ECO:0000256" key="16">
    <source>
        <dbReference type="ARBA" id="ARBA00047415"/>
    </source>
</evidence>
<feature type="disulfide bond" description="Redox-active" evidence="17">
    <location>
        <begin position="172"/>
        <end position="174"/>
    </location>
</feature>
<keyword evidence="8 17" id="KW-0479">Metal-binding</keyword>
<keyword evidence="6 17" id="KW-0004">4Fe-4S</keyword>
<dbReference type="GO" id="GO:0046872">
    <property type="term" value="F:metal ion binding"/>
    <property type="evidence" value="ECO:0007669"/>
    <property type="project" value="UniProtKB-KW"/>
</dbReference>
<evidence type="ECO:0000256" key="6">
    <source>
        <dbReference type="ARBA" id="ARBA00022485"/>
    </source>
</evidence>
<name>A0A7W7Y3A8_9BACT</name>
<evidence type="ECO:0000256" key="1">
    <source>
        <dbReference type="ARBA" id="ARBA00002268"/>
    </source>
</evidence>
<accession>A0A7W7Y3A8</accession>
<evidence type="ECO:0000256" key="8">
    <source>
        <dbReference type="ARBA" id="ARBA00022723"/>
    </source>
</evidence>
<dbReference type="PANTHER" id="PTHR36701">
    <property type="entry name" value="EPOXYQUEUOSINE REDUCTASE QUEH"/>
    <property type="match status" value="1"/>
</dbReference>
<comment type="pathway">
    <text evidence="2 17">tRNA modification; tRNA-queuosine biosynthesis.</text>
</comment>